<keyword evidence="4" id="KW-1185">Reference proteome</keyword>
<dbReference type="PANTHER" id="PTHR15160">
    <property type="entry name" value="VON HIPPEL-LINDAU PROTEIN"/>
    <property type="match status" value="1"/>
</dbReference>
<evidence type="ECO:0000256" key="1">
    <source>
        <dbReference type="SAM" id="MobiDB-lite"/>
    </source>
</evidence>
<evidence type="ECO:0000259" key="2">
    <source>
        <dbReference type="PROSITE" id="PS51658"/>
    </source>
</evidence>
<dbReference type="Pfam" id="PF02577">
    <property type="entry name" value="BFN_dom"/>
    <property type="match status" value="1"/>
</dbReference>
<dbReference type="GO" id="GO:0004518">
    <property type="term" value="F:nuclease activity"/>
    <property type="evidence" value="ECO:0007669"/>
    <property type="project" value="InterPro"/>
</dbReference>
<dbReference type="Proteomes" id="UP001302316">
    <property type="component" value="Unassembled WGS sequence"/>
</dbReference>
<organism evidence="3 4">
    <name type="scientific">Natronospira elongata</name>
    <dbReference type="NCBI Taxonomy" id="3110268"/>
    <lineage>
        <taxon>Bacteria</taxon>
        <taxon>Pseudomonadati</taxon>
        <taxon>Pseudomonadota</taxon>
        <taxon>Gammaproteobacteria</taxon>
        <taxon>Natronospirales</taxon>
        <taxon>Natronospiraceae</taxon>
        <taxon>Natronospira</taxon>
    </lineage>
</organism>
<evidence type="ECO:0000313" key="4">
    <source>
        <dbReference type="Proteomes" id="UP001302316"/>
    </source>
</evidence>
<feature type="region of interest" description="Disordered" evidence="1">
    <location>
        <begin position="257"/>
        <end position="277"/>
    </location>
</feature>
<dbReference type="Pfam" id="PF13180">
    <property type="entry name" value="PDZ_2"/>
    <property type="match status" value="1"/>
</dbReference>
<dbReference type="PANTHER" id="PTHR15160:SF1">
    <property type="entry name" value="VON HIPPEL-LINDAU DISEASE TUMOR SUPPRESSOR"/>
    <property type="match status" value="1"/>
</dbReference>
<dbReference type="PROSITE" id="PS51658">
    <property type="entry name" value="BFN"/>
    <property type="match status" value="1"/>
</dbReference>
<gene>
    <name evidence="3" type="ORF">VCB98_12470</name>
</gene>
<name>A0AAP6JGX1_9GAMM</name>
<dbReference type="SUPFAM" id="SSF103256">
    <property type="entry name" value="Hypothetical protein TM0160"/>
    <property type="match status" value="1"/>
</dbReference>
<reference evidence="3 4" key="1">
    <citation type="submission" date="2023-12" db="EMBL/GenBank/DDBJ databases">
        <title>Whole-genome sequencing of halo(alkali)philic microorganisms from hypersaline lakes.</title>
        <authorList>
            <person name="Sorokin D.Y."/>
            <person name="Merkel A.Y."/>
            <person name="Messina E."/>
            <person name="Yakimov M."/>
        </authorList>
    </citation>
    <scope>NUCLEOTIDE SEQUENCE [LARGE SCALE GENOMIC DNA]</scope>
    <source>
        <strain evidence="3 4">AB-CW1</strain>
    </source>
</reference>
<proteinExistence type="predicted"/>
<dbReference type="AlphaFoldDB" id="A0AAP6JGX1"/>
<dbReference type="InterPro" id="IPR036034">
    <property type="entry name" value="PDZ_sf"/>
</dbReference>
<dbReference type="SUPFAM" id="SSF50156">
    <property type="entry name" value="PDZ domain-like"/>
    <property type="match status" value="1"/>
</dbReference>
<protein>
    <submittedName>
        <fullName evidence="3">Bifunctional nuclease domain-containing protein</fullName>
    </submittedName>
</protein>
<dbReference type="InterPro" id="IPR001478">
    <property type="entry name" value="PDZ"/>
</dbReference>
<accession>A0AAP6JGX1</accession>
<feature type="domain" description="BFN" evidence="2">
    <location>
        <begin position="30"/>
        <end position="163"/>
    </location>
</feature>
<comment type="caution">
    <text evidence="3">The sequence shown here is derived from an EMBL/GenBank/DDBJ whole genome shotgun (WGS) entry which is preliminary data.</text>
</comment>
<sequence>MRPALLSLAAILLALVISLGNPLANEDDELVTVELATVGLDERSGAPVALLREPDSGEVVPIFIGVMEAQAILQGLHEVSTPRPMTHDLLASTLSALDAEAISLQVHDLRNGTYYGRLMLRKDGQEALIEVDTRPSDGLALAVRSGTEIQVARKILRADLEFDFRAPEEEQNVVRAGGITVVAATEALREEMDLSARSGVLISRVEGSAATLGIQPGDLVTRVGDIEPESPMDFLDAFRGVEVGEYVEIEIERDGETLSFEVPTEVPQRDEPEQERL</sequence>
<dbReference type="RefSeq" id="WP_346053034.1">
    <property type="nucleotide sequence ID" value="NZ_JAYGII010000044.1"/>
</dbReference>
<dbReference type="Gene3D" id="3.10.690.10">
    <property type="entry name" value="Bifunctional nuclease domain"/>
    <property type="match status" value="1"/>
</dbReference>
<dbReference type="Gene3D" id="2.30.42.10">
    <property type="match status" value="1"/>
</dbReference>
<dbReference type="EMBL" id="JAYGII010000044">
    <property type="protein sequence ID" value="MEA5446633.1"/>
    <property type="molecule type" value="Genomic_DNA"/>
</dbReference>
<feature type="compositionally biased region" description="Basic and acidic residues" evidence="1">
    <location>
        <begin position="267"/>
        <end position="277"/>
    </location>
</feature>
<evidence type="ECO:0000313" key="3">
    <source>
        <dbReference type="EMBL" id="MEA5446633.1"/>
    </source>
</evidence>
<dbReference type="InterPro" id="IPR003729">
    <property type="entry name" value="Bi_nuclease_dom"/>
</dbReference>
<dbReference type="InterPro" id="IPR036104">
    <property type="entry name" value="BFN_sf"/>
</dbReference>